<evidence type="ECO:0000259" key="1">
    <source>
        <dbReference type="PROSITE" id="PS51186"/>
    </source>
</evidence>
<gene>
    <name evidence="2" type="ORF">G3M58_95540</name>
</gene>
<dbReference type="EMBL" id="JAAGMN010010374">
    <property type="protein sequence ID" value="NEE23461.1"/>
    <property type="molecule type" value="Genomic_DNA"/>
</dbReference>
<dbReference type="AlphaFoldDB" id="A0A6G3Y0C7"/>
<dbReference type="InterPro" id="IPR000182">
    <property type="entry name" value="GNAT_dom"/>
</dbReference>
<dbReference type="CDD" id="cd04301">
    <property type="entry name" value="NAT_SF"/>
    <property type="match status" value="1"/>
</dbReference>
<protein>
    <submittedName>
        <fullName evidence="2">GNAT family N-acetyltransferase</fullName>
    </submittedName>
</protein>
<dbReference type="PROSITE" id="PS51186">
    <property type="entry name" value="GNAT"/>
    <property type="match status" value="1"/>
</dbReference>
<dbReference type="InterPro" id="IPR016181">
    <property type="entry name" value="Acyl_CoA_acyltransferase"/>
</dbReference>
<name>A0A6G3Y0C7_9ACTN</name>
<dbReference type="SUPFAM" id="SSF55729">
    <property type="entry name" value="Acyl-CoA N-acyltransferases (Nat)"/>
    <property type="match status" value="1"/>
</dbReference>
<dbReference type="Gene3D" id="3.40.630.30">
    <property type="match status" value="1"/>
</dbReference>
<comment type="caution">
    <text evidence="2">The sequence shown here is derived from an EMBL/GenBank/DDBJ whole genome shotgun (WGS) entry which is preliminary data.</text>
</comment>
<organism evidence="2">
    <name type="scientific">Streptomyces sp. SID7499</name>
    <dbReference type="NCBI Taxonomy" id="2706086"/>
    <lineage>
        <taxon>Bacteria</taxon>
        <taxon>Bacillati</taxon>
        <taxon>Actinomycetota</taxon>
        <taxon>Actinomycetes</taxon>
        <taxon>Kitasatosporales</taxon>
        <taxon>Streptomycetaceae</taxon>
        <taxon>Streptomyces</taxon>
    </lineage>
</organism>
<evidence type="ECO:0000313" key="2">
    <source>
        <dbReference type="EMBL" id="NEE23461.1"/>
    </source>
</evidence>
<keyword evidence="2" id="KW-0808">Transferase</keyword>
<reference evidence="2" key="1">
    <citation type="submission" date="2020-01" db="EMBL/GenBank/DDBJ databases">
        <title>Insect and environment-associated Actinomycetes.</title>
        <authorList>
            <person name="Currrie C."/>
            <person name="Chevrette M."/>
            <person name="Carlson C."/>
            <person name="Stubbendieck R."/>
            <person name="Wendt-Pienkowski E."/>
        </authorList>
    </citation>
    <scope>NUCLEOTIDE SEQUENCE</scope>
    <source>
        <strain evidence="2">SID7499</strain>
    </source>
</reference>
<feature type="domain" description="N-acetyltransferase" evidence="1">
    <location>
        <begin position="20"/>
        <end position="173"/>
    </location>
</feature>
<accession>A0A6G3Y0C7</accession>
<proteinExistence type="predicted"/>
<dbReference type="Pfam" id="PF00583">
    <property type="entry name" value="Acetyltransf_1"/>
    <property type="match status" value="1"/>
</dbReference>
<dbReference type="GO" id="GO:0016747">
    <property type="term" value="F:acyltransferase activity, transferring groups other than amino-acyl groups"/>
    <property type="evidence" value="ECO:0007669"/>
    <property type="project" value="InterPro"/>
</dbReference>
<sequence>MTTATPRPAVLPHALAAPTTTVRTARPDEAAALVALSRPFVRSGALRERPFSLYAAHAADFLVLQAPDGTLDGCVGLRAYPADPREGGEHAGVVYNFCVAAHRQGSGAGAGLLRAVLATAHARSLDALFTATTGGAGLFLRHGFTPTTAHRAPRPWAESLDPRRGARVLVRTW</sequence>